<dbReference type="PRINTS" id="PR01272">
    <property type="entry name" value="ACUCPROTEIN"/>
</dbReference>
<accession>A0A068LTH2</accession>
<dbReference type="InterPro" id="IPR003085">
    <property type="entry name" value="AcuC"/>
</dbReference>
<name>A0A068LTH2_BACMM</name>
<sequence>MAQLSGDPIMKDSSIFVFSEELLNYKFSSHHPFNQFRLKLTLDLLFKLNAIDEKQIVQPRSATEEELYLIHDPDYVNAVKLAGQGLLDSNTAENYGLGTEDTPIFPNMHEASSLLVGGTLTAVDYVMEGKATHALHLGGGLHHGFRGKASGFCIYNDSSIAIKYLQKKYHVRVLYIDTDAHHGDGVQWAFYDDPTVCTLSIHETGRYLFPGTGNVNERGQGKGYGYSFNIPVDAFTEDESWLNAYTNAVREIADFFKPDVILTQNGADSHYYDPLTHLSATMKIYREIPKLAHEIAHQYCNGRWIAVGGGGYDIWRVVPRAWALIWLEMTENSNCYGSLPEDWIKLWQDKAPVVLPSEWDDPENLYPPIPRKPEITEKNAQTLENALYPIRSQKK</sequence>
<dbReference type="AlphaFoldDB" id="A0A068LTH2"/>
<dbReference type="InterPro" id="IPR037138">
    <property type="entry name" value="His_deacetylse_dom_sf"/>
</dbReference>
<dbReference type="GO" id="GO:0045150">
    <property type="term" value="P:acetoin catabolic process"/>
    <property type="evidence" value="ECO:0007669"/>
    <property type="project" value="UniProtKB-UniPathway"/>
</dbReference>
<dbReference type="Pfam" id="PF00850">
    <property type="entry name" value="Hist_deacetyl"/>
    <property type="match status" value="1"/>
</dbReference>
<dbReference type="CDD" id="cd09994">
    <property type="entry name" value="HDAC_AcuC_like"/>
    <property type="match status" value="1"/>
</dbReference>
<dbReference type="GO" id="GO:0004407">
    <property type="term" value="F:histone deacetylase activity"/>
    <property type="evidence" value="ECO:0007669"/>
    <property type="project" value="TreeGrafter"/>
</dbReference>
<evidence type="ECO:0000256" key="4">
    <source>
        <dbReference type="ARBA" id="ARBA00022627"/>
    </source>
</evidence>
<protein>
    <recommendedName>
        <fullName evidence="3">Acetoin utilization protein AcuC</fullName>
    </recommendedName>
</protein>
<keyword evidence="4" id="KW-0006">Acetoin catabolism</keyword>
<gene>
    <name evidence="6" type="primary">acuC</name>
    <name evidence="6" type="ORF">BMMGA3_13320</name>
</gene>
<dbReference type="STRING" id="796606.BMMGA3_13320"/>
<dbReference type="PANTHER" id="PTHR10625">
    <property type="entry name" value="HISTONE DEACETYLASE HDAC1-RELATED"/>
    <property type="match status" value="1"/>
</dbReference>
<feature type="domain" description="Histone deacetylase" evidence="5">
    <location>
        <begin position="31"/>
        <end position="326"/>
    </location>
</feature>
<evidence type="ECO:0000256" key="3">
    <source>
        <dbReference type="ARBA" id="ARBA00020218"/>
    </source>
</evidence>
<dbReference type="Proteomes" id="UP000027602">
    <property type="component" value="Chromosome"/>
</dbReference>
<keyword evidence="7" id="KW-1185">Reference proteome</keyword>
<dbReference type="PRINTS" id="PR01270">
    <property type="entry name" value="HDASUPER"/>
</dbReference>
<organism evidence="6 7">
    <name type="scientific">Bacillus methanolicus (strain MGA3 / ATCC 53907)</name>
    <dbReference type="NCBI Taxonomy" id="796606"/>
    <lineage>
        <taxon>Bacteria</taxon>
        <taxon>Bacillati</taxon>
        <taxon>Bacillota</taxon>
        <taxon>Bacilli</taxon>
        <taxon>Bacillales</taxon>
        <taxon>Bacillaceae</taxon>
        <taxon>Bacillus</taxon>
    </lineage>
</organism>
<dbReference type="GO" id="GO:0040029">
    <property type="term" value="P:epigenetic regulation of gene expression"/>
    <property type="evidence" value="ECO:0007669"/>
    <property type="project" value="TreeGrafter"/>
</dbReference>
<evidence type="ECO:0000259" key="5">
    <source>
        <dbReference type="Pfam" id="PF00850"/>
    </source>
</evidence>
<evidence type="ECO:0000313" key="6">
    <source>
        <dbReference type="EMBL" id="AIE61054.1"/>
    </source>
</evidence>
<dbReference type="InterPro" id="IPR023696">
    <property type="entry name" value="Ureohydrolase_dom_sf"/>
</dbReference>
<dbReference type="KEGG" id="bmet:BMMGA3_13320"/>
<evidence type="ECO:0000256" key="1">
    <source>
        <dbReference type="ARBA" id="ARBA00005101"/>
    </source>
</evidence>
<reference evidence="6 7" key="1">
    <citation type="journal article" date="2015" name="BMC Genomics">
        <title>Transcriptome analysis of thermophilic methylotrophic Bacillus methanolicus MGA3 using RNA-sequencing provides detailed insights into its previously uncharted transcriptional landscape.</title>
        <authorList>
            <person name="Irla M."/>
            <person name="Neshat A."/>
            <person name="Brautaset T."/>
            <person name="Ruckert C."/>
            <person name="Kalinowski J."/>
            <person name="Wendisch V.F."/>
        </authorList>
    </citation>
    <scope>NUCLEOTIDE SEQUENCE [LARGE SCALE GENOMIC DNA]</scope>
    <source>
        <strain evidence="7">MGA3 / ATCC 53907</strain>
    </source>
</reference>
<comment type="similarity">
    <text evidence="2">Belongs to the histone deacetylase family.</text>
</comment>
<dbReference type="InterPro" id="IPR000286">
    <property type="entry name" value="HDACs"/>
</dbReference>
<dbReference type="PANTHER" id="PTHR10625:SF10">
    <property type="entry name" value="HISTONE DEACETYLASE HDAC1"/>
    <property type="match status" value="1"/>
</dbReference>
<dbReference type="UniPathway" id="UPA00040"/>
<dbReference type="SUPFAM" id="SSF52768">
    <property type="entry name" value="Arginase/deacetylase"/>
    <property type="match status" value="1"/>
</dbReference>
<proteinExistence type="inferred from homology"/>
<comment type="pathway">
    <text evidence="1">Ketone degradation; acetoin degradation.</text>
</comment>
<dbReference type="eggNOG" id="COG0123">
    <property type="taxonomic scope" value="Bacteria"/>
</dbReference>
<dbReference type="InterPro" id="IPR023801">
    <property type="entry name" value="His_deacetylse_dom"/>
</dbReference>
<evidence type="ECO:0000313" key="7">
    <source>
        <dbReference type="Proteomes" id="UP000027602"/>
    </source>
</evidence>
<dbReference type="EMBL" id="CP007739">
    <property type="protein sequence ID" value="AIE61054.1"/>
    <property type="molecule type" value="Genomic_DNA"/>
</dbReference>
<dbReference type="Gene3D" id="3.40.800.20">
    <property type="entry name" value="Histone deacetylase domain"/>
    <property type="match status" value="1"/>
</dbReference>
<evidence type="ECO:0000256" key="2">
    <source>
        <dbReference type="ARBA" id="ARBA00005947"/>
    </source>
</evidence>
<dbReference type="HOGENOM" id="CLU_007727_8_0_9"/>